<feature type="region of interest" description="Disordered" evidence="2">
    <location>
        <begin position="358"/>
        <end position="382"/>
    </location>
</feature>
<sequence length="382" mass="43245">MPYTIDNPPDRIKTLPKHAQEIWINAYNAALIQYEDEGKANAVAWAAVEKAGYYKDKSGKWVKSEMTFDIESGELCAEEIKIPLSVDITKLTEGDANPFFVVAKALKVGISKNKRIYSRENLEQLKSQLPLYGYLGHIKEEDIGSIYRKPVTVWLGGEIINDWLYVKGYVFPDEKDLRKSIEIGLKIGKPPAVSVLNWLNLQPCGENQKVLDLKGVSIDWASYGFEGVPGAQVVSMGSEQTQKEVNMERAEFIAGLTLDDLKKERPDLIQALSAEMQTSDEEKKKQKETEDKIKTLEAENLKLKTEILNAHKEKLLGEIKDEKIREIAKDLLQGESIEKLEENWKLVKEKLGKLEKPGMPILNTQSNTKKGSDFLQDRYLTT</sequence>
<protein>
    <submittedName>
        <fullName evidence="3">Uncharacterized protein</fullName>
    </submittedName>
</protein>
<keyword evidence="1" id="KW-0175">Coiled coil</keyword>
<evidence type="ECO:0000256" key="1">
    <source>
        <dbReference type="SAM" id="Coils"/>
    </source>
</evidence>
<reference evidence="3" key="1">
    <citation type="journal article" date="2020" name="mSystems">
        <title>Genome- and Community-Level Interaction Insights into Carbon Utilization and Element Cycling Functions of Hydrothermarchaeota in Hydrothermal Sediment.</title>
        <authorList>
            <person name="Zhou Z."/>
            <person name="Liu Y."/>
            <person name="Xu W."/>
            <person name="Pan J."/>
            <person name="Luo Z.H."/>
            <person name="Li M."/>
        </authorList>
    </citation>
    <scope>NUCLEOTIDE SEQUENCE [LARGE SCALE GENOMIC DNA]</scope>
    <source>
        <strain evidence="3">SpSt-876</strain>
    </source>
</reference>
<dbReference type="Pfam" id="PF06150">
    <property type="entry name" value="ChaB"/>
    <property type="match status" value="1"/>
</dbReference>
<accession>A0A7C6E9F8</accession>
<organism evidence="3">
    <name type="scientific">candidate division WOR-3 bacterium</name>
    <dbReference type="NCBI Taxonomy" id="2052148"/>
    <lineage>
        <taxon>Bacteria</taxon>
        <taxon>Bacteria division WOR-3</taxon>
    </lineage>
</organism>
<dbReference type="Gene3D" id="1.10.1740.70">
    <property type="entry name" value="ChaB"/>
    <property type="match status" value="1"/>
</dbReference>
<feature type="coiled-coil region" evidence="1">
    <location>
        <begin position="269"/>
        <end position="313"/>
    </location>
</feature>
<evidence type="ECO:0000313" key="3">
    <source>
        <dbReference type="EMBL" id="HHS51337.1"/>
    </source>
</evidence>
<comment type="caution">
    <text evidence="3">The sequence shown here is derived from an EMBL/GenBank/DDBJ whole genome shotgun (WGS) entry which is preliminary data.</text>
</comment>
<dbReference type="AlphaFoldDB" id="A0A7C6E9F8"/>
<dbReference type="SUPFAM" id="SSF140376">
    <property type="entry name" value="ChaB-like"/>
    <property type="match status" value="1"/>
</dbReference>
<dbReference type="InterPro" id="IPR037205">
    <property type="entry name" value="ChaB_sf"/>
</dbReference>
<name>A0A7C6E9F8_UNCW3</name>
<dbReference type="InterPro" id="IPR009317">
    <property type="entry name" value="ChaB"/>
</dbReference>
<dbReference type="EMBL" id="DTLI01000016">
    <property type="protein sequence ID" value="HHS51337.1"/>
    <property type="molecule type" value="Genomic_DNA"/>
</dbReference>
<proteinExistence type="predicted"/>
<gene>
    <name evidence="3" type="ORF">ENW73_00515</name>
</gene>
<evidence type="ECO:0000256" key="2">
    <source>
        <dbReference type="SAM" id="MobiDB-lite"/>
    </source>
</evidence>